<name>A0A9D1F5M8_9FIRM</name>
<organism evidence="3 4">
    <name type="scientific">Candidatus Scybalocola faecigallinarum</name>
    <dbReference type="NCBI Taxonomy" id="2840941"/>
    <lineage>
        <taxon>Bacteria</taxon>
        <taxon>Bacillati</taxon>
        <taxon>Bacillota</taxon>
        <taxon>Clostridia</taxon>
        <taxon>Lachnospirales</taxon>
        <taxon>Lachnospiraceae</taxon>
        <taxon>Lachnospiraceae incertae sedis</taxon>
        <taxon>Candidatus Scybalocola (ex Gilroy et al. 2021)</taxon>
    </lineage>
</organism>
<keyword evidence="1" id="KW-0378">Hydrolase</keyword>
<dbReference type="PANTHER" id="PTHR22901">
    <property type="entry name" value="SIALATE O-ACETYLESTERASE"/>
    <property type="match status" value="1"/>
</dbReference>
<evidence type="ECO:0000256" key="1">
    <source>
        <dbReference type="ARBA" id="ARBA00022801"/>
    </source>
</evidence>
<proteinExistence type="predicted"/>
<dbReference type="InterPro" id="IPR005181">
    <property type="entry name" value="SASA"/>
</dbReference>
<evidence type="ECO:0000259" key="2">
    <source>
        <dbReference type="Pfam" id="PF03629"/>
    </source>
</evidence>
<dbReference type="GO" id="GO:0005975">
    <property type="term" value="P:carbohydrate metabolic process"/>
    <property type="evidence" value="ECO:0007669"/>
    <property type="project" value="TreeGrafter"/>
</dbReference>
<dbReference type="InterPro" id="IPR036514">
    <property type="entry name" value="SGNH_hydro_sf"/>
</dbReference>
<reference evidence="3" key="2">
    <citation type="journal article" date="2021" name="PeerJ">
        <title>Extensive microbial diversity within the chicken gut microbiome revealed by metagenomics and culture.</title>
        <authorList>
            <person name="Gilroy R."/>
            <person name="Ravi A."/>
            <person name="Getino M."/>
            <person name="Pursley I."/>
            <person name="Horton D.L."/>
            <person name="Alikhan N.F."/>
            <person name="Baker D."/>
            <person name="Gharbi K."/>
            <person name="Hall N."/>
            <person name="Watson M."/>
            <person name="Adriaenssens E.M."/>
            <person name="Foster-Nyarko E."/>
            <person name="Jarju S."/>
            <person name="Secka A."/>
            <person name="Antonio M."/>
            <person name="Oren A."/>
            <person name="Chaudhuri R.R."/>
            <person name="La Ragione R."/>
            <person name="Hildebrand F."/>
            <person name="Pallen M.J."/>
        </authorList>
    </citation>
    <scope>NUCLEOTIDE SEQUENCE</scope>
    <source>
        <strain evidence="3">CHK178-757</strain>
    </source>
</reference>
<dbReference type="GO" id="GO:0001681">
    <property type="term" value="F:sialate O-acetylesterase activity"/>
    <property type="evidence" value="ECO:0007669"/>
    <property type="project" value="InterPro"/>
</dbReference>
<dbReference type="InterPro" id="IPR039329">
    <property type="entry name" value="SIAE"/>
</dbReference>
<reference evidence="3" key="1">
    <citation type="submission" date="2020-10" db="EMBL/GenBank/DDBJ databases">
        <authorList>
            <person name="Gilroy R."/>
        </authorList>
    </citation>
    <scope>NUCLEOTIDE SEQUENCE</scope>
    <source>
        <strain evidence="3">CHK178-757</strain>
    </source>
</reference>
<accession>A0A9D1F5M8</accession>
<gene>
    <name evidence="3" type="ORF">IAB46_10890</name>
</gene>
<comment type="caution">
    <text evidence="3">The sequence shown here is derived from an EMBL/GenBank/DDBJ whole genome shotgun (WGS) entry which is preliminary data.</text>
</comment>
<sequence>MLKTAEIFQDNMIVQRENFDYSAMGIWRQANREDLEYFSAVGYYFQKALENDLHVPVGIIGCNWGGTPSCAWMSRETVAKAGRPWMEDYENQIKDMDMERYWQMQRTNPLNGRGTPFSDPFGEFVLPSTPTQEEVNKKMGFDQGEVPEYLTMMHSESIPGALYEHMVKKIAPYTVRGCLWYQGESDDVPGRQHLYKDMLTGLIGDWRALWQDDRLPFLVVQLPGWASWLGSVNMDYAEIRLGQQQAADADPDVWLCSISDGGQENDIHPKDKKIVGQRLALLARGHVYGENILCDPPRPIKAEDKGSCIEITFENAGHGLITASGGPGDGTPGNTPIEALEVTAGGKLVAYEAAIDRDKVILTLKEKAEGPRVVRFARGKWYKVNLYNSAGVPAIPFEIPGEIPLER</sequence>
<evidence type="ECO:0000313" key="4">
    <source>
        <dbReference type="Proteomes" id="UP000823927"/>
    </source>
</evidence>
<protein>
    <recommendedName>
        <fullName evidence="2">Sialate O-acetylesterase domain-containing protein</fullName>
    </recommendedName>
</protein>
<evidence type="ECO:0000313" key="3">
    <source>
        <dbReference type="EMBL" id="HIS48033.1"/>
    </source>
</evidence>
<dbReference type="Pfam" id="PF03629">
    <property type="entry name" value="SASA"/>
    <property type="match status" value="1"/>
</dbReference>
<dbReference type="PANTHER" id="PTHR22901:SF0">
    <property type="entry name" value="SIALATE O-ACETYLESTERASE"/>
    <property type="match status" value="1"/>
</dbReference>
<feature type="domain" description="Sialate O-acetylesterase" evidence="2">
    <location>
        <begin position="160"/>
        <end position="233"/>
    </location>
</feature>
<dbReference type="Gene3D" id="3.40.50.1110">
    <property type="entry name" value="SGNH hydrolase"/>
    <property type="match status" value="1"/>
</dbReference>
<dbReference type="AlphaFoldDB" id="A0A9D1F5M8"/>
<dbReference type="EMBL" id="DVIT01000042">
    <property type="protein sequence ID" value="HIS48033.1"/>
    <property type="molecule type" value="Genomic_DNA"/>
</dbReference>
<dbReference type="SUPFAM" id="SSF52266">
    <property type="entry name" value="SGNH hydrolase"/>
    <property type="match status" value="1"/>
</dbReference>
<dbReference type="Proteomes" id="UP000823927">
    <property type="component" value="Unassembled WGS sequence"/>
</dbReference>